<evidence type="ECO:0000313" key="2">
    <source>
        <dbReference type="RefSeq" id="XP_035546648.1"/>
    </source>
</evidence>
<accession>A0A6P9ES04</accession>
<reference evidence="2" key="1">
    <citation type="submission" date="2025-08" db="UniProtKB">
        <authorList>
            <consortium name="RefSeq"/>
        </authorList>
    </citation>
    <scope>IDENTIFICATION</scope>
    <source>
        <tissue evidence="2">Leaves</tissue>
    </source>
</reference>
<evidence type="ECO:0000313" key="1">
    <source>
        <dbReference type="Proteomes" id="UP000235220"/>
    </source>
</evidence>
<dbReference type="KEGG" id="jre:118348669"/>
<dbReference type="InParanoid" id="A0A6P9ES04"/>
<dbReference type="AlphaFoldDB" id="A0A6P9ES04"/>
<dbReference type="PANTHER" id="PTHR33240">
    <property type="entry name" value="OS08G0508500 PROTEIN"/>
    <property type="match status" value="1"/>
</dbReference>
<dbReference type="PANTHER" id="PTHR33240:SF17">
    <property type="entry name" value="EUKARYOTIC PEPTIDE CHAIN RELEASE FACTOR GTP-BINDING SUBUNIT-LIKE"/>
    <property type="match status" value="1"/>
</dbReference>
<organism evidence="1 2">
    <name type="scientific">Juglans regia</name>
    <name type="common">English walnut</name>
    <dbReference type="NCBI Taxonomy" id="51240"/>
    <lineage>
        <taxon>Eukaryota</taxon>
        <taxon>Viridiplantae</taxon>
        <taxon>Streptophyta</taxon>
        <taxon>Embryophyta</taxon>
        <taxon>Tracheophyta</taxon>
        <taxon>Spermatophyta</taxon>
        <taxon>Magnoliopsida</taxon>
        <taxon>eudicotyledons</taxon>
        <taxon>Gunneridae</taxon>
        <taxon>Pentapetalae</taxon>
        <taxon>rosids</taxon>
        <taxon>fabids</taxon>
        <taxon>Fagales</taxon>
        <taxon>Juglandaceae</taxon>
        <taxon>Juglans</taxon>
    </lineage>
</organism>
<dbReference type="GeneID" id="118348669"/>
<dbReference type="OrthoDB" id="1738169at2759"/>
<protein>
    <submittedName>
        <fullName evidence="2">Uncharacterized protein LOC118348669</fullName>
    </submittedName>
</protein>
<proteinExistence type="predicted"/>
<dbReference type="RefSeq" id="XP_035546648.1">
    <property type="nucleotide sequence ID" value="XM_035690755.1"/>
</dbReference>
<name>A0A6P9ES04_JUGRE</name>
<keyword evidence="1" id="KW-1185">Reference proteome</keyword>
<dbReference type="Proteomes" id="UP000235220">
    <property type="component" value="Chromosome 6"/>
</dbReference>
<sequence>MGINTDRLGPAPTPLKGFTANIIQPMGAITLSLLAGKAPRTSATMADFLVVKAPFLYNAILGRLTLNNLTAVTSTYHLKMKFPTDLWVCGGQVLAQDCYARELRYEVQEVKTIREAREAARAHPTLGKWDEEVRDEQSLRQAKPNEPLELVSVDPQRPERTVWVETKMAPKLRQVVKRLLFEHQDVFT</sequence>
<gene>
    <name evidence="2" type="primary">LOC118348669</name>
</gene>